<keyword evidence="6" id="KW-1133">Transmembrane helix</keyword>
<keyword evidence="6" id="KW-0812">Transmembrane</keyword>
<dbReference type="PANTHER" id="PTHR30563">
    <property type="entry name" value="DNA RECOMBINATION PROTEIN RMUC"/>
    <property type="match status" value="1"/>
</dbReference>
<evidence type="ECO:0000256" key="4">
    <source>
        <dbReference type="ARBA" id="ARBA00023172"/>
    </source>
</evidence>
<dbReference type="EMBL" id="CU367853">
    <property type="protein sequence ID" value="CAO79492.1"/>
    <property type="molecule type" value="Genomic_DNA"/>
</dbReference>
<feature type="region of interest" description="Disordered" evidence="5">
    <location>
        <begin position="340"/>
        <end position="366"/>
    </location>
</feature>
<feature type="compositionally biased region" description="Low complexity" evidence="5">
    <location>
        <begin position="356"/>
        <end position="366"/>
    </location>
</feature>
<dbReference type="AlphaFoldDB" id="B0KVA7"/>
<feature type="transmembrane region" description="Helical" evidence="6">
    <location>
        <begin position="6"/>
        <end position="25"/>
    </location>
</feature>
<reference evidence="7" key="1">
    <citation type="submission" date="2007-07" db="EMBL/GenBank/DDBJ databases">
        <authorList>
            <person name="Genoscope"/>
        </authorList>
    </citation>
    <scope>NUCLEOTIDE SEQUENCE</scope>
</reference>
<evidence type="ECO:0000256" key="6">
    <source>
        <dbReference type="SAM" id="Phobius"/>
    </source>
</evidence>
<reference evidence="7" key="2">
    <citation type="journal article" date="2008" name="Environ. Microbiol.">
        <title>Discovery and characterization of a new bacterial candidate division by an anaerobic sludge digester metagenomic approach.</title>
        <authorList>
            <person name="Guermazi S."/>
            <person name="Daegelen P."/>
            <person name="Dauga C."/>
            <person name="Riviere D."/>
            <person name="Boucher T."/>
            <person name="Godon J.J."/>
            <person name="Gyapay G."/>
            <person name="Sghir A."/>
            <person name="Pelletier E."/>
            <person name="Weissenbach J."/>
            <person name="Le Paslier D."/>
        </authorList>
    </citation>
    <scope>NUCLEOTIDE SEQUENCE</scope>
</reference>
<dbReference type="GO" id="GO:0006310">
    <property type="term" value="P:DNA recombination"/>
    <property type="evidence" value="ECO:0007669"/>
    <property type="project" value="UniProtKB-KW"/>
</dbReference>
<evidence type="ECO:0000256" key="1">
    <source>
        <dbReference type="ARBA" id="ARBA00003416"/>
    </source>
</evidence>
<dbReference type="Pfam" id="PF02646">
    <property type="entry name" value="RmuC"/>
    <property type="match status" value="1"/>
</dbReference>
<comment type="similarity">
    <text evidence="2">Belongs to the RmuC family.</text>
</comment>
<accession>B0KVA7</accession>
<protein>
    <submittedName>
        <fullName evidence="7">Putative DNA recombination protein</fullName>
    </submittedName>
</protein>
<evidence type="ECO:0000256" key="2">
    <source>
        <dbReference type="ARBA" id="ARBA00009840"/>
    </source>
</evidence>
<proteinExistence type="inferred from homology"/>
<feature type="compositionally biased region" description="Basic and acidic residues" evidence="5">
    <location>
        <begin position="340"/>
        <end position="349"/>
    </location>
</feature>
<evidence type="ECO:0000256" key="5">
    <source>
        <dbReference type="SAM" id="MobiDB-lite"/>
    </source>
</evidence>
<keyword evidence="4" id="KW-0233">DNA recombination</keyword>
<sequence>MNTQTLIIFAILIVGAIFLIGQYILSQLKKSENPENTVLMEWLKDMKGTMEKNTEVMERQLKDQRMTIEEQMKNHRETLSQQTKFISERLEKSSDVIREVQKQLGGIQEFGTDIKDLSNILKSPKLRGGLGEQFLYEILENFLPKDLYKTQYKFKDGSICDAVIFTDRGIIPIDSKFPMENFKAMITAETQPERDKYKKMFISDVKKRIEEISSKYILPEEKTTDQAIMYVPSENVYYELIVNTPEIEDFAKNKNIVMASPNTLSYFLKVLLVAYQQHELQKHTGEILKALAGIRVEANKFNADLNVLERHISNSYKTMDSVKSRYSRLLGRIEKTHAIEKSGEEAIEKPEEDSNENAQEQNELLE</sequence>
<comment type="function">
    <text evidence="1">Involved in DNA recombination.</text>
</comment>
<gene>
    <name evidence="7" type="ORF">WWE3-TFM_2</name>
</gene>
<evidence type="ECO:0000313" key="7">
    <source>
        <dbReference type="EMBL" id="CAO79492.1"/>
    </source>
</evidence>
<keyword evidence="6" id="KW-0472">Membrane</keyword>
<organism evidence="7">
    <name type="scientific">uncultured candidate division WWE3 bacterium EJ0ADIGA11YD11</name>
    <dbReference type="NCBI Taxonomy" id="500145"/>
    <lineage>
        <taxon>Bacteria</taxon>
        <taxon>Katanobacteria</taxon>
        <taxon>environmental samples</taxon>
    </lineage>
</organism>
<keyword evidence="3" id="KW-0175">Coiled coil</keyword>
<evidence type="ECO:0000256" key="3">
    <source>
        <dbReference type="ARBA" id="ARBA00023054"/>
    </source>
</evidence>
<name>B0KVA7_UNCKA</name>
<dbReference type="InterPro" id="IPR003798">
    <property type="entry name" value="DNA_recombination_RmuC"/>
</dbReference>
<dbReference type="PANTHER" id="PTHR30563:SF0">
    <property type="entry name" value="DNA RECOMBINATION PROTEIN RMUC"/>
    <property type="match status" value="1"/>
</dbReference>